<organism evidence="14">
    <name type="scientific">Xenopus tropicalis</name>
    <name type="common">Western clawed frog</name>
    <name type="synonym">Silurana tropicalis</name>
    <dbReference type="NCBI Taxonomy" id="8364"/>
    <lineage>
        <taxon>Eukaryota</taxon>
        <taxon>Metazoa</taxon>
        <taxon>Chordata</taxon>
        <taxon>Craniata</taxon>
        <taxon>Vertebrata</taxon>
        <taxon>Euteleostomi</taxon>
        <taxon>Amphibia</taxon>
        <taxon>Batrachia</taxon>
        <taxon>Anura</taxon>
        <taxon>Pipoidea</taxon>
        <taxon>Pipidae</taxon>
        <taxon>Xenopodinae</taxon>
        <taxon>Xenopus</taxon>
        <taxon>Silurana</taxon>
    </lineage>
</organism>
<dbReference type="PANTHER" id="PTHR22930">
    <property type="match status" value="1"/>
</dbReference>
<dbReference type="PANTHER" id="PTHR22930:SF267">
    <property type="entry name" value="NUCLEASE HARBI1-RELATED"/>
    <property type="match status" value="1"/>
</dbReference>
<dbReference type="InterPro" id="IPR045249">
    <property type="entry name" value="HARBI1-like"/>
</dbReference>
<evidence type="ECO:0000256" key="4">
    <source>
        <dbReference type="ARBA" id="ARBA00006958"/>
    </source>
</evidence>
<dbReference type="PRINTS" id="PR02086">
    <property type="entry name" value="PUTNUCHARBI1"/>
</dbReference>
<keyword evidence="7" id="KW-0540">Nuclease</keyword>
<comment type="subcellular location">
    <subcellularLocation>
        <location evidence="3">Cytoplasm</location>
    </subcellularLocation>
    <subcellularLocation>
        <location evidence="2">Nucleus</location>
    </subcellularLocation>
</comment>
<evidence type="ECO:0000256" key="10">
    <source>
        <dbReference type="ARBA" id="ARBA00023242"/>
    </source>
</evidence>
<comment type="cofactor">
    <cofactor evidence="1">
        <name>a divalent metal cation</name>
        <dbReference type="ChEBI" id="CHEBI:60240"/>
    </cofactor>
</comment>
<comment type="similarity">
    <text evidence="4">Belongs to the HARBI1 family.</text>
</comment>
<dbReference type="GO" id="GO:0004518">
    <property type="term" value="F:nuclease activity"/>
    <property type="evidence" value="ECO:0007669"/>
    <property type="project" value="UniProtKB-KW"/>
</dbReference>
<evidence type="ECO:0000256" key="12">
    <source>
        <dbReference type="ARBA" id="ARBA00045850"/>
    </source>
</evidence>
<keyword evidence="8" id="KW-0479">Metal-binding</keyword>
<reference evidence="14" key="1">
    <citation type="journal article" date="2010" name="Science">
        <title>The genome of the Western clawed frog Xenopus tropicalis.</title>
        <authorList>
            <person name="Hellsten U."/>
            <person name="Harland R.M."/>
            <person name="Gilchrist M.J."/>
            <person name="Hendrix D."/>
            <person name="Jurka J."/>
            <person name="Kapitonov V."/>
            <person name="Ovcharenko I."/>
            <person name="Putnam N.H."/>
            <person name="Shu S."/>
            <person name="Taher L."/>
            <person name="Blitz I.L."/>
            <person name="Blumberg B."/>
            <person name="Dichmann D.S."/>
            <person name="Dubchak I."/>
            <person name="Amaya E."/>
            <person name="Detter J.C."/>
            <person name="Fletcher R."/>
            <person name="Gerhard D.S."/>
            <person name="Goodstein D."/>
            <person name="Graves T."/>
            <person name="Grigoriev I.V."/>
            <person name="Grimwood J."/>
            <person name="Kawashima T."/>
            <person name="Lindquist E."/>
            <person name="Lucas S.M."/>
            <person name="Mead P.E."/>
            <person name="Mitros T."/>
            <person name="Ogino H."/>
            <person name="Ohta Y."/>
            <person name="Poliakov A.V."/>
            <person name="Pollet N."/>
            <person name="Robert J."/>
            <person name="Salamov A."/>
            <person name="Sater A.K."/>
            <person name="Schmutz J."/>
            <person name="Terry A."/>
            <person name="Vize P.D."/>
            <person name="Warren W.C."/>
            <person name="Wells D."/>
            <person name="Wills A."/>
            <person name="Wilson R.K."/>
            <person name="Zimmerman L.B."/>
            <person name="Zorn A.M."/>
            <person name="Grainger R."/>
            <person name="Grammer T."/>
            <person name="Khokha M.K."/>
            <person name="Richardson P.M."/>
            <person name="Rokhsar D.S."/>
        </authorList>
    </citation>
    <scope>NUCLEOTIDE SEQUENCE [LARGE SCALE GENOMIC DNA]</scope>
    <source>
        <strain evidence="14">Nigerian</strain>
    </source>
</reference>
<proteinExistence type="inferred from homology"/>
<dbReference type="GO" id="GO:0016787">
    <property type="term" value="F:hydrolase activity"/>
    <property type="evidence" value="ECO:0007669"/>
    <property type="project" value="UniProtKB-KW"/>
</dbReference>
<dbReference type="Ensembl" id="ENSXETT00000107117">
    <property type="protein sequence ID" value="ENSXETP00000107624"/>
    <property type="gene ID" value="ENSXETG00000043251"/>
</dbReference>
<evidence type="ECO:0000256" key="8">
    <source>
        <dbReference type="ARBA" id="ARBA00022723"/>
    </source>
</evidence>
<dbReference type="AlphaFoldDB" id="A0A803JI78"/>
<sequence length="284" mass="31978">MYPTVFRERSTNQKIIEELSEEEIVRRYRLNRAAIYGLYEVLEPYLQPLICRSHAVPGIVKLLCSLHFFATGSFQKVGGIYGAVSQLTFPQCLGQVLDAIHSVSGNYINFPTNRNEWNTVKRQFYCVSDIPNVLGAIDCTHVAFNSPLDKEHIFRNRKGYHSLNIQIVCDANMNIRSIVSGFPCSSHDAYVLKQSGLYADFQSGQMPHGCLLGDAGYLFYRWLMTPIPRPCTRAESAFNEAHVRVWSVNERSFGVVKSHFRCLDKSGGNCCGSLQSCLAGFPTQ</sequence>
<name>A0A803JI78_XENTR</name>
<dbReference type="InParanoid" id="A0A803JI78"/>
<reference evidence="14" key="2">
    <citation type="submission" date="2021-03" db="UniProtKB">
        <authorList>
            <consortium name="Ensembl"/>
        </authorList>
    </citation>
    <scope>IDENTIFICATION</scope>
</reference>
<dbReference type="InterPro" id="IPR026103">
    <property type="entry name" value="HARBI1_animal"/>
</dbReference>
<evidence type="ECO:0000256" key="5">
    <source>
        <dbReference type="ARBA" id="ARBA00015519"/>
    </source>
</evidence>
<dbReference type="InterPro" id="IPR027806">
    <property type="entry name" value="HARBI1_dom"/>
</dbReference>
<protein>
    <recommendedName>
        <fullName evidence="5">Putative nuclease HARBI1</fullName>
    </recommendedName>
    <alternativeName>
        <fullName evidence="11">Harbinger transposase-derived nuclease</fullName>
    </alternativeName>
</protein>
<comment type="function">
    <text evidence="12">Transposase-derived protein that may have nuclease activity. Does not have transposase activity.</text>
</comment>
<evidence type="ECO:0000256" key="11">
    <source>
        <dbReference type="ARBA" id="ARBA00030126"/>
    </source>
</evidence>
<evidence type="ECO:0000256" key="2">
    <source>
        <dbReference type="ARBA" id="ARBA00004123"/>
    </source>
</evidence>
<feature type="domain" description="DDE Tnp4" evidence="13">
    <location>
        <begin position="137"/>
        <end position="265"/>
    </location>
</feature>
<dbReference type="GO" id="GO:0005634">
    <property type="term" value="C:nucleus"/>
    <property type="evidence" value="ECO:0007669"/>
    <property type="project" value="UniProtKB-SubCell"/>
</dbReference>
<dbReference type="GO" id="GO:0005737">
    <property type="term" value="C:cytoplasm"/>
    <property type="evidence" value="ECO:0007669"/>
    <property type="project" value="UniProtKB-SubCell"/>
</dbReference>
<evidence type="ECO:0000259" key="13">
    <source>
        <dbReference type="Pfam" id="PF13359"/>
    </source>
</evidence>
<keyword evidence="6" id="KW-0963">Cytoplasm</keyword>
<dbReference type="GeneTree" id="ENSGT00940000154348"/>
<evidence type="ECO:0000256" key="1">
    <source>
        <dbReference type="ARBA" id="ARBA00001968"/>
    </source>
</evidence>
<evidence type="ECO:0000256" key="7">
    <source>
        <dbReference type="ARBA" id="ARBA00022722"/>
    </source>
</evidence>
<evidence type="ECO:0000313" key="14">
    <source>
        <dbReference type="Ensembl" id="ENSXETP00000107624"/>
    </source>
</evidence>
<evidence type="ECO:0000256" key="3">
    <source>
        <dbReference type="ARBA" id="ARBA00004496"/>
    </source>
</evidence>
<keyword evidence="10" id="KW-0539">Nucleus</keyword>
<dbReference type="Pfam" id="PF13359">
    <property type="entry name" value="DDE_Tnp_4"/>
    <property type="match status" value="1"/>
</dbReference>
<evidence type="ECO:0000256" key="9">
    <source>
        <dbReference type="ARBA" id="ARBA00022801"/>
    </source>
</evidence>
<evidence type="ECO:0000256" key="6">
    <source>
        <dbReference type="ARBA" id="ARBA00022490"/>
    </source>
</evidence>
<keyword evidence="9" id="KW-0378">Hydrolase</keyword>
<accession>A0A803JI78</accession>
<dbReference type="GO" id="GO:0046872">
    <property type="term" value="F:metal ion binding"/>
    <property type="evidence" value="ECO:0007669"/>
    <property type="project" value="UniProtKB-KW"/>
</dbReference>